<dbReference type="Gene3D" id="3.20.20.70">
    <property type="entry name" value="Aldolase class I"/>
    <property type="match status" value="1"/>
</dbReference>
<dbReference type="PRINTS" id="PR00469">
    <property type="entry name" value="PNDRDTASEII"/>
</dbReference>
<evidence type="ECO:0000256" key="1">
    <source>
        <dbReference type="ARBA" id="ARBA00001917"/>
    </source>
</evidence>
<dbReference type="PANTHER" id="PTHR42917">
    <property type="entry name" value="2,4-DIENOYL-COA REDUCTASE"/>
    <property type="match status" value="1"/>
</dbReference>
<dbReference type="GO" id="GO:0010181">
    <property type="term" value="F:FMN binding"/>
    <property type="evidence" value="ECO:0007669"/>
    <property type="project" value="InterPro"/>
</dbReference>
<dbReference type="SUPFAM" id="SSF160104">
    <property type="entry name" value="Acetoacetate decarboxylase-like"/>
    <property type="match status" value="1"/>
</dbReference>
<evidence type="ECO:0000256" key="3">
    <source>
        <dbReference type="ARBA" id="ARBA00011048"/>
    </source>
</evidence>
<dbReference type="InterPro" id="IPR013785">
    <property type="entry name" value="Aldolase_TIM"/>
</dbReference>
<keyword evidence="8" id="KW-0408">Iron</keyword>
<dbReference type="GO" id="GO:0051536">
    <property type="term" value="F:iron-sulfur cluster binding"/>
    <property type="evidence" value="ECO:0007669"/>
    <property type="project" value="UniProtKB-KW"/>
</dbReference>
<evidence type="ECO:0000256" key="2">
    <source>
        <dbReference type="ARBA" id="ARBA00001966"/>
    </source>
</evidence>
<feature type="domain" description="FAD/NAD(P)-binding" evidence="11">
    <location>
        <begin position="400"/>
        <end position="636"/>
    </location>
</feature>
<dbReference type="SUPFAM" id="SSF51905">
    <property type="entry name" value="FAD/NAD(P)-binding domain"/>
    <property type="match status" value="1"/>
</dbReference>
<dbReference type="Gene3D" id="3.50.50.60">
    <property type="entry name" value="FAD/NAD(P)-binding domain"/>
    <property type="match status" value="1"/>
</dbReference>
<protein>
    <recommendedName>
        <fullName evidence="14">NADH oxidase</fullName>
    </recommendedName>
</protein>
<dbReference type="InterPro" id="IPR023753">
    <property type="entry name" value="FAD/NAD-binding_dom"/>
</dbReference>
<feature type="domain" description="NADH:flavin oxidoreductase/NADH oxidase N-terminal" evidence="10">
    <location>
        <begin position="10"/>
        <end position="350"/>
    </location>
</feature>
<proteinExistence type="inferred from homology"/>
<name>A0A6S6QUG7_9FIRM</name>
<evidence type="ECO:0000256" key="5">
    <source>
        <dbReference type="ARBA" id="ARBA00022643"/>
    </source>
</evidence>
<accession>A0A6S6QUG7</accession>
<dbReference type="InterPro" id="IPR036188">
    <property type="entry name" value="FAD/NAD-bd_sf"/>
</dbReference>
<dbReference type="Proteomes" id="UP000515561">
    <property type="component" value="Chromosome"/>
</dbReference>
<dbReference type="GO" id="GO:0016491">
    <property type="term" value="F:oxidoreductase activity"/>
    <property type="evidence" value="ECO:0007669"/>
    <property type="project" value="UniProtKB-KW"/>
</dbReference>
<dbReference type="AlphaFoldDB" id="A0A6S6QUG7"/>
<keyword evidence="9" id="KW-0411">Iron-sulfur</keyword>
<dbReference type="PRINTS" id="PR00368">
    <property type="entry name" value="FADPNR"/>
</dbReference>
<dbReference type="InterPro" id="IPR051793">
    <property type="entry name" value="NADH:flavin_oxidoreductase"/>
</dbReference>
<evidence type="ECO:0000256" key="9">
    <source>
        <dbReference type="ARBA" id="ARBA00023014"/>
    </source>
</evidence>
<evidence type="ECO:0000256" key="7">
    <source>
        <dbReference type="ARBA" id="ARBA00023002"/>
    </source>
</evidence>
<comment type="similarity">
    <text evidence="3">In the N-terminal section; belongs to the NADH:flavin oxidoreductase/NADH oxidase family.</text>
</comment>
<evidence type="ECO:0000259" key="11">
    <source>
        <dbReference type="Pfam" id="PF07992"/>
    </source>
</evidence>
<dbReference type="InterPro" id="IPR001155">
    <property type="entry name" value="OxRdtase_FMN_N"/>
</dbReference>
<gene>
    <name evidence="12" type="ORF">acsn021_02880</name>
</gene>
<comment type="cofactor">
    <cofactor evidence="1">
        <name>FMN</name>
        <dbReference type="ChEBI" id="CHEBI:58210"/>
    </cofactor>
</comment>
<dbReference type="Pfam" id="PF06314">
    <property type="entry name" value="ADC"/>
    <property type="match status" value="1"/>
</dbReference>
<dbReference type="InterPro" id="IPR023375">
    <property type="entry name" value="ADC_dom_sf"/>
</dbReference>
<sequence length="943" mass="103368">MKMDKKMYNKLFEEGRIGKVSIKNRLVMSPMGCGLANLDGTPSEDMLAFYEARAVGGAGIIIPEITRINDMHGAGLMRQLSVTKDRHIKPLAELAQVVHKHGSKIFIQLHHPGRETVSALLGGQPVVAPSPIPCKLVKQETRALTIDEIKQLITQFIEGAVRVQKAGCDGVELHAAHGYLLHQFLSPYTNKREDEYGGSFENRLRIIVEIIHGIRKECGTDFPIGVRLSVEEFLNKTGVTEEYIHIQDGVKIAMALEQAGIDFVDTSCGLYETGMTCIEPISFPQGWRHDLLLAVKSHVKIPVIGVSVIREPAVAEKFLEEGVVDFIAMGRSWNADEEWGKKVLEGREKELRKCISCLRCFESLNEYNAAGLPPECALNPRYAREVKYGDLVHDTKGHTAIVVGGGPAGMCAAQTLALRGVKVTLLDRQRELGGTVNLAKKPPLKERMQWIADYYNNELKRLGVEVKLNTEATPDMIMEYKPDAVILATGSTSIIPGKIPGITGSNVFTVEAVLSGESALKGKKVAVIGAGLTGLETAEYLCEGGNQVTIIDMLDKPAPNANHTNVADVCGRLAKDRVDYLFEHSLKEIKADRIILERLKDHQEVKVSADAIVLSLGFSPNQSLLSDLEAKGVEVKVIGSAIKDGAIAPAVRTGYEAGRELFLETQKTPSFRISKDEISNFGKTSLMDNQEGLYLSYLTYPEAIARILPPPLKPFSMPVVTLSICHVNNPTFADDYYEAILGVYATYGKSLGLYTMGLVLGGPGAEMAVQCGRDNGSIPKKLGGEFVIRRNGDTVTAGVTRRGTQLVEATMKIGEYNNPLTAALYQYPAAGKQTFGGGFYFHFDRIPDKNGESHFQNGALLMNQCEYNYQSWEPGIVSLHMKSSVDDPWAELPVNTIIGGAYSKNSLLVHKLNLVENVEADDVIPYLLTGRYDRTAFMETGRI</sequence>
<keyword evidence="7" id="KW-0560">Oxidoreductase</keyword>
<keyword evidence="13" id="KW-1185">Reference proteome</keyword>
<dbReference type="GO" id="GO:0046872">
    <property type="term" value="F:metal ion binding"/>
    <property type="evidence" value="ECO:0007669"/>
    <property type="project" value="UniProtKB-KW"/>
</dbReference>
<keyword evidence="6" id="KW-0479">Metal-binding</keyword>
<dbReference type="PANTHER" id="PTHR42917:SF2">
    <property type="entry name" value="2,4-DIENOYL-COA REDUCTASE [(2E)-ENOYL-COA-PRODUCING]"/>
    <property type="match status" value="1"/>
</dbReference>
<dbReference type="EMBL" id="AP023367">
    <property type="protein sequence ID" value="BCJ92719.1"/>
    <property type="molecule type" value="Genomic_DNA"/>
</dbReference>
<organism evidence="12 13">
    <name type="scientific">Anaerocolumna cellulosilytica</name>
    <dbReference type="NCBI Taxonomy" id="433286"/>
    <lineage>
        <taxon>Bacteria</taxon>
        <taxon>Bacillati</taxon>
        <taxon>Bacillota</taxon>
        <taxon>Clostridia</taxon>
        <taxon>Lachnospirales</taxon>
        <taxon>Lachnospiraceae</taxon>
        <taxon>Anaerocolumna</taxon>
    </lineage>
</organism>
<evidence type="ECO:0008006" key="14">
    <source>
        <dbReference type="Google" id="ProtNLM"/>
    </source>
</evidence>
<dbReference type="Pfam" id="PF07992">
    <property type="entry name" value="Pyr_redox_2"/>
    <property type="match status" value="1"/>
</dbReference>
<dbReference type="GO" id="GO:0016829">
    <property type="term" value="F:lyase activity"/>
    <property type="evidence" value="ECO:0007669"/>
    <property type="project" value="InterPro"/>
</dbReference>
<keyword evidence="4" id="KW-0285">Flavoprotein</keyword>
<dbReference type="InterPro" id="IPR010451">
    <property type="entry name" value="Acetoacetate_decarboxylase"/>
</dbReference>
<evidence type="ECO:0000259" key="10">
    <source>
        <dbReference type="Pfam" id="PF00724"/>
    </source>
</evidence>
<comment type="cofactor">
    <cofactor evidence="2">
        <name>[4Fe-4S] cluster</name>
        <dbReference type="ChEBI" id="CHEBI:49883"/>
    </cofactor>
</comment>
<evidence type="ECO:0000256" key="8">
    <source>
        <dbReference type="ARBA" id="ARBA00023004"/>
    </source>
</evidence>
<dbReference type="KEGG" id="acel:acsn021_02880"/>
<reference evidence="12 13" key="1">
    <citation type="journal article" date="2016" name="Int. J. Syst. Evol. Microbiol.">
        <title>Descriptions of Anaerotaenia torta gen. nov., sp. nov. and Anaerocolumna cellulosilytica gen. nov., sp. nov. isolated from a methanogenic reactor of cattle waste.</title>
        <authorList>
            <person name="Uek A."/>
            <person name="Ohtaki Y."/>
            <person name="Kaku N."/>
            <person name="Ueki K."/>
        </authorList>
    </citation>
    <scope>NUCLEOTIDE SEQUENCE [LARGE SCALE GENOMIC DNA]</scope>
    <source>
        <strain evidence="12 13">SN021</strain>
    </source>
</reference>
<evidence type="ECO:0000313" key="13">
    <source>
        <dbReference type="Proteomes" id="UP000515561"/>
    </source>
</evidence>
<evidence type="ECO:0000256" key="6">
    <source>
        <dbReference type="ARBA" id="ARBA00022723"/>
    </source>
</evidence>
<dbReference type="Gene3D" id="3.40.50.720">
    <property type="entry name" value="NAD(P)-binding Rossmann-like Domain"/>
    <property type="match status" value="1"/>
</dbReference>
<dbReference type="Pfam" id="PF00724">
    <property type="entry name" value="Oxidored_FMN"/>
    <property type="match status" value="1"/>
</dbReference>
<dbReference type="CDD" id="cd02803">
    <property type="entry name" value="OYE_like_FMN_family"/>
    <property type="match status" value="1"/>
</dbReference>
<dbReference type="Gene3D" id="2.40.400.10">
    <property type="entry name" value="Acetoacetate decarboxylase-like"/>
    <property type="match status" value="1"/>
</dbReference>
<keyword evidence="5" id="KW-0288">FMN</keyword>
<evidence type="ECO:0000313" key="12">
    <source>
        <dbReference type="EMBL" id="BCJ92719.1"/>
    </source>
</evidence>
<dbReference type="SUPFAM" id="SSF51395">
    <property type="entry name" value="FMN-linked oxidoreductases"/>
    <property type="match status" value="1"/>
</dbReference>
<evidence type="ECO:0000256" key="4">
    <source>
        <dbReference type="ARBA" id="ARBA00022630"/>
    </source>
</evidence>